<accession>A0ABU7REU7</accession>
<sequence>MKRLFYICVIGIALIGGAAQGQHIITFCGEPVPIDQDFVRDKLINVIKKQVRVVNMPSLRQRANIYLPLVERYLIAYGLPTDLKYLPIVESGFLTKAESGVGAKGIWQIMPATARGYGMQVSAAVDERENFDKATRVACQLIRDNYLNLRKLAGTVNWPLAIAAYNFGIGNILDAVRKQGSNYFTMKLNPETALYVYKIIAVKELFEYPELYNSKFGYNIFSSAEVAGKAPQEEADDSVDPDMINAIEKQIAKNKDKKAPVVKEEQYVLAHIEGKMKNFRDGDMVTIVLDEDLETTNYGLSFKGYSFGVQGWIIDDRVYFKLGYGHDVTLLDLDKQKGVLLTDLLSKKRINVLLKNIVYEK</sequence>
<dbReference type="Pfam" id="PF01464">
    <property type="entry name" value="SLT"/>
    <property type="match status" value="1"/>
</dbReference>
<dbReference type="Proteomes" id="UP001357452">
    <property type="component" value="Unassembled WGS sequence"/>
</dbReference>
<dbReference type="InterPro" id="IPR023346">
    <property type="entry name" value="Lysozyme-like_dom_sf"/>
</dbReference>
<feature type="domain" description="Transglycosylase SLT" evidence="2">
    <location>
        <begin position="81"/>
        <end position="181"/>
    </location>
</feature>
<dbReference type="EMBL" id="JAZGLY010000002">
    <property type="protein sequence ID" value="MEE6186519.1"/>
    <property type="molecule type" value="Genomic_DNA"/>
</dbReference>
<dbReference type="Gene3D" id="1.10.530.10">
    <property type="match status" value="1"/>
</dbReference>
<evidence type="ECO:0000259" key="2">
    <source>
        <dbReference type="Pfam" id="PF01464"/>
    </source>
</evidence>
<comment type="caution">
    <text evidence="3">The sequence shown here is derived from an EMBL/GenBank/DDBJ whole genome shotgun (WGS) entry which is preliminary data.</text>
</comment>
<dbReference type="PANTHER" id="PTHR37423">
    <property type="entry name" value="SOLUBLE LYTIC MUREIN TRANSGLYCOSYLASE-RELATED"/>
    <property type="match status" value="1"/>
</dbReference>
<name>A0ABU7REU7_9BACT</name>
<reference evidence="3 4" key="1">
    <citation type="submission" date="2024-01" db="EMBL/GenBank/DDBJ databases">
        <title>Niabella digestum sp. nov., isolated from waste digestion system.</title>
        <authorList>
            <person name="Zhang L."/>
        </authorList>
    </citation>
    <scope>NUCLEOTIDE SEQUENCE [LARGE SCALE GENOMIC DNA]</scope>
    <source>
        <strain evidence="3 4">A18</strain>
    </source>
</reference>
<evidence type="ECO:0000313" key="4">
    <source>
        <dbReference type="Proteomes" id="UP001357452"/>
    </source>
</evidence>
<keyword evidence="4" id="KW-1185">Reference proteome</keyword>
<dbReference type="PANTHER" id="PTHR37423:SF2">
    <property type="entry name" value="MEMBRANE-BOUND LYTIC MUREIN TRANSGLYCOSYLASE C"/>
    <property type="match status" value="1"/>
</dbReference>
<evidence type="ECO:0000256" key="1">
    <source>
        <dbReference type="ARBA" id="ARBA00007734"/>
    </source>
</evidence>
<evidence type="ECO:0000313" key="3">
    <source>
        <dbReference type="EMBL" id="MEE6186519.1"/>
    </source>
</evidence>
<organism evidence="3 4">
    <name type="scientific">Niabella digestorum</name>
    <dbReference type="NCBI Taxonomy" id="3117701"/>
    <lineage>
        <taxon>Bacteria</taxon>
        <taxon>Pseudomonadati</taxon>
        <taxon>Bacteroidota</taxon>
        <taxon>Chitinophagia</taxon>
        <taxon>Chitinophagales</taxon>
        <taxon>Chitinophagaceae</taxon>
        <taxon>Niabella</taxon>
    </lineage>
</organism>
<dbReference type="RefSeq" id="WP_330973928.1">
    <property type="nucleotide sequence ID" value="NZ_JAZGLY010000002.1"/>
</dbReference>
<dbReference type="CDD" id="cd16894">
    <property type="entry name" value="MltD-like"/>
    <property type="match status" value="1"/>
</dbReference>
<dbReference type="InterPro" id="IPR008258">
    <property type="entry name" value="Transglycosylase_SLT_dom_1"/>
</dbReference>
<protein>
    <submittedName>
        <fullName evidence="3">Lytic transglycosylase domain-containing protein</fullName>
    </submittedName>
</protein>
<dbReference type="SUPFAM" id="SSF53955">
    <property type="entry name" value="Lysozyme-like"/>
    <property type="match status" value="1"/>
</dbReference>
<gene>
    <name evidence="3" type="ORF">V2H41_04455</name>
</gene>
<proteinExistence type="inferred from homology"/>
<comment type="similarity">
    <text evidence="1">Belongs to the transglycosylase Slt family.</text>
</comment>